<dbReference type="EMBL" id="CP070496">
    <property type="protein sequence ID" value="QSB04673.1"/>
    <property type="molecule type" value="Genomic_DNA"/>
</dbReference>
<proteinExistence type="predicted"/>
<reference evidence="3" key="1">
    <citation type="submission" date="2021-02" db="EMBL/GenBank/DDBJ databases">
        <title>Natronoglycomyces albus gen. nov., sp. nov, a haloalkaliphilic actinobacterium from a soda solonchak soil.</title>
        <authorList>
            <person name="Sorokin D.Y."/>
            <person name="Khijniak T.V."/>
            <person name="Zakharycheva A.P."/>
            <person name="Boueva O.V."/>
            <person name="Ariskina E.V."/>
            <person name="Hahnke R.L."/>
            <person name="Bunk B."/>
            <person name="Sproer C."/>
            <person name="Schumann P."/>
            <person name="Evtushenko L.I."/>
            <person name="Kublanov I.V."/>
        </authorList>
    </citation>
    <scope>NUCLEOTIDE SEQUENCE</scope>
    <source>
        <strain evidence="3">DSM 106290</strain>
    </source>
</reference>
<feature type="transmembrane region" description="Helical" evidence="2">
    <location>
        <begin position="389"/>
        <end position="409"/>
    </location>
</feature>
<accession>A0A895XMB0</accession>
<organism evidence="3 4">
    <name type="scientific">Natronoglycomyces albus</name>
    <dbReference type="NCBI Taxonomy" id="2811108"/>
    <lineage>
        <taxon>Bacteria</taxon>
        <taxon>Bacillati</taxon>
        <taxon>Actinomycetota</taxon>
        <taxon>Actinomycetes</taxon>
        <taxon>Glycomycetales</taxon>
        <taxon>Glycomycetaceae</taxon>
        <taxon>Natronoglycomyces</taxon>
    </lineage>
</organism>
<dbReference type="AlphaFoldDB" id="A0A895XMB0"/>
<evidence type="ECO:0000313" key="3">
    <source>
        <dbReference type="EMBL" id="QSB04673.1"/>
    </source>
</evidence>
<dbReference type="KEGG" id="nav:JQS30_12955"/>
<name>A0A895XMB0_9ACTN</name>
<evidence type="ECO:0000313" key="4">
    <source>
        <dbReference type="Proteomes" id="UP000662939"/>
    </source>
</evidence>
<feature type="transmembrane region" description="Helical" evidence="2">
    <location>
        <begin position="415"/>
        <end position="435"/>
    </location>
</feature>
<keyword evidence="4" id="KW-1185">Reference proteome</keyword>
<sequence length="661" mass="75615">MNHVPPSSPPQGANVYNSAGPNATIGIQAEEVHNATVYQMSPQPSPQEKFATGLRYLNDGIPSQAIKLISNAIASGLDNAEVRFYWALAMLSKRTYRDLSRDERNHLDEFAISGRRYPPSEYQTALEAIRQVLCHINGTGSDLETAEKEILALESHLRVKIERHLSLVLSGATRDKLWGETKKHAAADRFGSNRTKRVWAYFHPDPIKPRVRKVERPNVTTSDQATASAAIGIVMLATIYLGWTALTNVLLVPLLAFPVVLIAGYVGVRDVLEWRYRLDRIRFKDSQYCSTYTTETRGDSGFANQVSRSFTRYFARYRPHGVDPDMWLVLTSGIRGHLRNEIAHLYREQRIPIGRVNWLIGHIAQQVRRQLLDGTFYDYRTRYRLDQETALRCVLSLTVASVCALAIIVGTIQTAPLSVSVTVLAMVIGSAYGLSRQYRIFSERRRYLDDEEEAEAEQKERMEAYFRWKQKLYSTRPKEFEMERWLDCDRAVLIDEALRHYRLSWRDVISWAMFQAPARNRKRHRDQGGPWRFSRYELRLFLMTEDGVREVKSELDFEHSIFEGQERNNFRFDALSSVHVAERAGRGGITLKLTLTNGPTREIRVTEMDTSTSNPIVEDLDFVRINLDAAGFTHALGLLEGIAAEGKGWIERDAEQMHRVS</sequence>
<keyword evidence="2" id="KW-0472">Membrane</keyword>
<feature type="transmembrane region" description="Helical" evidence="2">
    <location>
        <begin position="249"/>
        <end position="268"/>
    </location>
</feature>
<protein>
    <submittedName>
        <fullName evidence="3">Uncharacterized protein</fullName>
    </submittedName>
</protein>
<keyword evidence="2" id="KW-0812">Transmembrane</keyword>
<feature type="compositionally biased region" description="Polar residues" evidence="1">
    <location>
        <begin position="10"/>
        <end position="20"/>
    </location>
</feature>
<evidence type="ECO:0000256" key="2">
    <source>
        <dbReference type="SAM" id="Phobius"/>
    </source>
</evidence>
<dbReference type="Proteomes" id="UP000662939">
    <property type="component" value="Chromosome"/>
</dbReference>
<evidence type="ECO:0000256" key="1">
    <source>
        <dbReference type="SAM" id="MobiDB-lite"/>
    </source>
</evidence>
<gene>
    <name evidence="3" type="ORF">JQS30_12955</name>
</gene>
<keyword evidence="2" id="KW-1133">Transmembrane helix</keyword>
<feature type="region of interest" description="Disordered" evidence="1">
    <location>
        <begin position="1"/>
        <end position="20"/>
    </location>
</feature>
<dbReference type="RefSeq" id="WP_213170669.1">
    <property type="nucleotide sequence ID" value="NZ_CP070496.1"/>
</dbReference>